<protein>
    <submittedName>
        <fullName evidence="7">NADH-ubiquinone oxidoreductase-F iron-sulfur binding region domain-containing protein</fullName>
    </submittedName>
</protein>
<dbReference type="Gene3D" id="3.10.20.600">
    <property type="match status" value="1"/>
</dbReference>
<dbReference type="PROSITE" id="PS51379">
    <property type="entry name" value="4FE4S_FER_2"/>
    <property type="match status" value="2"/>
</dbReference>
<accession>A0AAW6U0Q0</accession>
<name>A0AAW6U0Q0_9BACT</name>
<dbReference type="InterPro" id="IPR037207">
    <property type="entry name" value="Nuop51_4Fe4S-bd_sf"/>
</dbReference>
<keyword evidence="2" id="KW-0004">4Fe-4S</keyword>
<dbReference type="CDD" id="cd02980">
    <property type="entry name" value="TRX_Fd_family"/>
    <property type="match status" value="1"/>
</dbReference>
<dbReference type="InterPro" id="IPR037225">
    <property type="entry name" value="Nuo51_FMN-bd_sf"/>
</dbReference>
<dbReference type="PANTHER" id="PTHR43578">
    <property type="entry name" value="NADH-QUINONE OXIDOREDUCTASE SUBUNIT F"/>
    <property type="match status" value="1"/>
</dbReference>
<sequence>MIQQKIDMEATGQAYRQARQAVRRRVIVCAGTGCVANGSLKVYEALRQETEARGLEVVVKLGDDCDCKGDVFVSKSGCQGFCQAGPLVTIEPEDWLYVHVKPEDVADIVEQTLIHDRPVKRLVYVDPASHEAFEQTHEIPFYKRQQRVVLAECGNIDPEDIREYIARGGYAAAKRAFKEMQPEQVCEEVLASGLRGRGGGGFPTGRKWALTLPEPGEKKFVICNGDEGDPGAFMDRSLMEGNPHRVLEGIMIAARAIGADEAYVYVRAEYPLAVQRIRKAVADAEEAGILGEDVFDSGRNMTCQVMEGAGAFVCGEETALMASIEGLRGMPRPKPPFPAQSGLWGKPTVINNVETLATVPLIIAEGSGHYRRLGTAGSPGTKTFAVTGHVANTGLIEVPFGTTLREIIFEIGGGVIDNLGQVMPDGFKAVQIGGPSGGCLIAEHLDMPLDFDSVKGIGAMVGSGGLVVMNRDTCMVKIAHFFMRFTQNESCGKCVPCREGTKQMLWLLEDIMEGRATAQTLELLEELASAVQLGSLCGLGKTAPNPVLSTLRYFRSEYEAHIVQKRCPAGQCKALATPEILADRCKGCGACLRKCPVNAITGEKKMPHRIDAGTCIKCGTCAQVCRFDAIVGVN</sequence>
<dbReference type="Proteomes" id="UP001431776">
    <property type="component" value="Unassembled WGS sequence"/>
</dbReference>
<dbReference type="Gene3D" id="6.10.250.1450">
    <property type="match status" value="1"/>
</dbReference>
<dbReference type="InterPro" id="IPR017896">
    <property type="entry name" value="4Fe4S_Fe-S-bd"/>
</dbReference>
<dbReference type="InterPro" id="IPR036249">
    <property type="entry name" value="Thioredoxin-like_sf"/>
</dbReference>
<dbReference type="FunFam" id="1.20.1440.230:FF:000001">
    <property type="entry name" value="Mitochondrial NADH dehydrogenase flavoprotein 1"/>
    <property type="match status" value="1"/>
</dbReference>
<evidence type="ECO:0000256" key="1">
    <source>
        <dbReference type="ARBA" id="ARBA00007523"/>
    </source>
</evidence>
<evidence type="ECO:0000259" key="6">
    <source>
        <dbReference type="PROSITE" id="PS51379"/>
    </source>
</evidence>
<dbReference type="Gene3D" id="3.40.50.11540">
    <property type="entry name" value="NADH-ubiquinone oxidoreductase 51kDa subunit"/>
    <property type="match status" value="1"/>
</dbReference>
<dbReference type="SUPFAM" id="SSF52833">
    <property type="entry name" value="Thioredoxin-like"/>
    <property type="match status" value="1"/>
</dbReference>
<dbReference type="PROSITE" id="PS00198">
    <property type="entry name" value="4FE4S_FER_1"/>
    <property type="match status" value="1"/>
</dbReference>
<dbReference type="RefSeq" id="WP_432212241.1">
    <property type="nucleotide sequence ID" value="NZ_JASCXX010000040.1"/>
</dbReference>
<dbReference type="FunFam" id="3.40.50.11540:FF:000001">
    <property type="entry name" value="NADH dehydrogenase [ubiquinone] flavoprotein 1, mitochondrial"/>
    <property type="match status" value="1"/>
</dbReference>
<dbReference type="GO" id="GO:0010181">
    <property type="term" value="F:FMN binding"/>
    <property type="evidence" value="ECO:0007669"/>
    <property type="project" value="InterPro"/>
</dbReference>
<keyword evidence="4" id="KW-0408">Iron</keyword>
<evidence type="ECO:0000256" key="5">
    <source>
        <dbReference type="ARBA" id="ARBA00023014"/>
    </source>
</evidence>
<dbReference type="GO" id="GO:0051539">
    <property type="term" value="F:4 iron, 4 sulfur cluster binding"/>
    <property type="evidence" value="ECO:0007669"/>
    <property type="project" value="UniProtKB-KW"/>
</dbReference>
<dbReference type="PROSITE" id="PS00645">
    <property type="entry name" value="COMPLEX1_51K_2"/>
    <property type="match status" value="1"/>
</dbReference>
<evidence type="ECO:0000256" key="2">
    <source>
        <dbReference type="ARBA" id="ARBA00022485"/>
    </source>
</evidence>
<feature type="domain" description="4Fe-4S ferredoxin-type" evidence="6">
    <location>
        <begin position="576"/>
        <end position="605"/>
    </location>
</feature>
<dbReference type="InterPro" id="IPR019575">
    <property type="entry name" value="Nuop51_4Fe4S-bd"/>
</dbReference>
<dbReference type="SUPFAM" id="SSF140490">
    <property type="entry name" value="Nqo1C-terminal domain-like"/>
    <property type="match status" value="1"/>
</dbReference>
<dbReference type="Pfam" id="PF01512">
    <property type="entry name" value="Complex1_51K"/>
    <property type="match status" value="1"/>
</dbReference>
<dbReference type="Gene3D" id="3.40.30.10">
    <property type="entry name" value="Glutaredoxin"/>
    <property type="match status" value="1"/>
</dbReference>
<evidence type="ECO:0000256" key="4">
    <source>
        <dbReference type="ARBA" id="ARBA00023004"/>
    </source>
</evidence>
<dbReference type="SUPFAM" id="SSF142019">
    <property type="entry name" value="Nqo1 FMN-binding domain-like"/>
    <property type="match status" value="1"/>
</dbReference>
<keyword evidence="5" id="KW-0411">Iron-sulfur</keyword>
<dbReference type="AlphaFoldDB" id="A0AAW6U0Q0"/>
<dbReference type="GO" id="GO:0008137">
    <property type="term" value="F:NADH dehydrogenase (ubiquinone) activity"/>
    <property type="evidence" value="ECO:0007669"/>
    <property type="project" value="InterPro"/>
</dbReference>
<evidence type="ECO:0000313" key="8">
    <source>
        <dbReference type="Proteomes" id="UP001431776"/>
    </source>
</evidence>
<keyword evidence="3" id="KW-0479">Metal-binding</keyword>
<dbReference type="InterPro" id="IPR001949">
    <property type="entry name" value="NADH-UbQ_OxRdtase_51kDa_CS"/>
</dbReference>
<dbReference type="Gene3D" id="3.30.70.20">
    <property type="match status" value="1"/>
</dbReference>
<evidence type="ECO:0000256" key="3">
    <source>
        <dbReference type="ARBA" id="ARBA00022723"/>
    </source>
</evidence>
<comment type="caution">
    <text evidence="7">The sequence shown here is derived from an EMBL/GenBank/DDBJ whole genome shotgun (WGS) entry which is preliminary data.</text>
</comment>
<feature type="domain" description="4Fe-4S ferredoxin-type" evidence="6">
    <location>
        <begin position="606"/>
        <end position="634"/>
    </location>
</feature>
<dbReference type="InterPro" id="IPR011538">
    <property type="entry name" value="Nuo51_FMN-bd"/>
</dbReference>
<dbReference type="Pfam" id="PF10589">
    <property type="entry name" value="NADH_4Fe-4S"/>
    <property type="match status" value="1"/>
</dbReference>
<dbReference type="PANTHER" id="PTHR43578:SF2">
    <property type="entry name" value="BIFURCATING [FEFE] HYDROGENASE BETA SUBUNIT"/>
    <property type="match status" value="1"/>
</dbReference>
<dbReference type="InterPro" id="IPR017900">
    <property type="entry name" value="4Fe4S_Fe_S_CS"/>
</dbReference>
<dbReference type="Gene3D" id="1.20.1440.230">
    <property type="entry name" value="NADH-ubiquinone oxidoreductase 51kDa subunit, iron-sulphur binding domain"/>
    <property type="match status" value="1"/>
</dbReference>
<organism evidence="7 8">
    <name type="scientific">Anaerobaca lacustris</name>
    <dbReference type="NCBI Taxonomy" id="3044600"/>
    <lineage>
        <taxon>Bacteria</taxon>
        <taxon>Pseudomonadati</taxon>
        <taxon>Planctomycetota</taxon>
        <taxon>Phycisphaerae</taxon>
        <taxon>Sedimentisphaerales</taxon>
        <taxon>Anaerobacaceae</taxon>
        <taxon>Anaerobaca</taxon>
    </lineage>
</organism>
<dbReference type="SUPFAM" id="SSF54862">
    <property type="entry name" value="4Fe-4S ferredoxins"/>
    <property type="match status" value="1"/>
</dbReference>
<dbReference type="Pfam" id="PF01257">
    <property type="entry name" value="2Fe-2S_thioredx"/>
    <property type="match status" value="1"/>
</dbReference>
<keyword evidence="8" id="KW-1185">Reference proteome</keyword>
<dbReference type="EMBL" id="JASCXX010000040">
    <property type="protein sequence ID" value="MDI6451566.1"/>
    <property type="molecule type" value="Genomic_DNA"/>
</dbReference>
<dbReference type="GO" id="GO:0046872">
    <property type="term" value="F:metal ion binding"/>
    <property type="evidence" value="ECO:0007669"/>
    <property type="project" value="UniProtKB-KW"/>
</dbReference>
<dbReference type="SMART" id="SM00928">
    <property type="entry name" value="NADH_4Fe-4S"/>
    <property type="match status" value="1"/>
</dbReference>
<comment type="similarity">
    <text evidence="1">Belongs to the complex I 51 kDa subunit family.</text>
</comment>
<evidence type="ECO:0000313" key="7">
    <source>
        <dbReference type="EMBL" id="MDI6451566.1"/>
    </source>
</evidence>
<proteinExistence type="inferred from homology"/>
<dbReference type="SUPFAM" id="SSF142984">
    <property type="entry name" value="Nqo1 middle domain-like"/>
    <property type="match status" value="1"/>
</dbReference>
<dbReference type="Pfam" id="PF12838">
    <property type="entry name" value="Fer4_7"/>
    <property type="match status" value="1"/>
</dbReference>
<gene>
    <name evidence="7" type="ORF">QJ522_21065</name>
</gene>
<reference evidence="7" key="1">
    <citation type="submission" date="2023-05" db="EMBL/GenBank/DDBJ databases">
        <title>Anaerotaeda fermentans gen. nov., sp. nov., a novel anaerobic planctomycete of the new family within the order Sedimentisphaerales isolated from Taman Peninsula, Russia.</title>
        <authorList>
            <person name="Khomyakova M.A."/>
            <person name="Merkel A.Y."/>
            <person name="Slobodkin A.I."/>
        </authorList>
    </citation>
    <scope>NUCLEOTIDE SEQUENCE</scope>
    <source>
        <strain evidence="7">M17dextr</strain>
    </source>
</reference>